<gene>
    <name evidence="3" type="ORF">DN069_03425</name>
</gene>
<dbReference type="InterPro" id="IPR000073">
    <property type="entry name" value="AB_hydrolase_1"/>
</dbReference>
<organism evidence="3 4">
    <name type="scientific">Streptacidiphilus pinicola</name>
    <dbReference type="NCBI Taxonomy" id="2219663"/>
    <lineage>
        <taxon>Bacteria</taxon>
        <taxon>Bacillati</taxon>
        <taxon>Actinomycetota</taxon>
        <taxon>Actinomycetes</taxon>
        <taxon>Kitasatosporales</taxon>
        <taxon>Streptomycetaceae</taxon>
        <taxon>Streptacidiphilus</taxon>
    </lineage>
</organism>
<dbReference type="SUPFAM" id="SSF53474">
    <property type="entry name" value="alpha/beta-Hydrolases"/>
    <property type="match status" value="1"/>
</dbReference>
<dbReference type="AlphaFoldDB" id="A0A2X0IR19"/>
<comment type="caution">
    <text evidence="3">The sequence shown here is derived from an EMBL/GenBank/DDBJ whole genome shotgun (WGS) entry which is preliminary data.</text>
</comment>
<evidence type="ECO:0000256" key="1">
    <source>
        <dbReference type="SAM" id="MobiDB-lite"/>
    </source>
</evidence>
<accession>A0A2X0IR19</accession>
<keyword evidence="4" id="KW-1185">Reference proteome</keyword>
<proteinExistence type="predicted"/>
<dbReference type="Gene3D" id="3.40.50.1820">
    <property type="entry name" value="alpha/beta hydrolase"/>
    <property type="match status" value="1"/>
</dbReference>
<keyword evidence="3" id="KW-0378">Hydrolase</keyword>
<evidence type="ECO:0000259" key="2">
    <source>
        <dbReference type="Pfam" id="PF12697"/>
    </source>
</evidence>
<dbReference type="Pfam" id="PF12697">
    <property type="entry name" value="Abhydrolase_6"/>
    <property type="match status" value="1"/>
</dbReference>
<reference evidence="3 4" key="1">
    <citation type="submission" date="2018-06" db="EMBL/GenBank/DDBJ databases">
        <title>Streptacidiphilus pinicola sp. nov., isolated from pine grove soil.</title>
        <authorList>
            <person name="Roh S.G."/>
            <person name="Park S."/>
            <person name="Kim M.-K."/>
            <person name="Yun B.-R."/>
            <person name="Park J."/>
            <person name="Kim M.J."/>
            <person name="Kim Y.S."/>
            <person name="Kim S.B."/>
        </authorList>
    </citation>
    <scope>NUCLEOTIDE SEQUENCE [LARGE SCALE GENOMIC DNA]</scope>
    <source>
        <strain evidence="3 4">MMS16-CNU450</strain>
    </source>
</reference>
<dbReference type="OrthoDB" id="3366509at2"/>
<dbReference type="GO" id="GO:0016787">
    <property type="term" value="F:hydrolase activity"/>
    <property type="evidence" value="ECO:0007669"/>
    <property type="project" value="UniProtKB-KW"/>
</dbReference>
<feature type="region of interest" description="Disordered" evidence="1">
    <location>
        <begin position="1"/>
        <end position="20"/>
    </location>
</feature>
<sequence>MHGGEEHGVNPPSRVNPPLQRLRPFERALRRSPLGDGLGVAEVAYRCQGWNGERADAAVDAEEALTELVAQVGPGTPIVLLGHSMGGRAALRIGGHASVAGVVALAPWCPPGEAVAQLADHRLLIVHSDHDRVTPAAESLDFAARARVAGAQVARCVIPRSDHAMVRRAVTWHRLTTLLTGALLGGWPFPDPVAKSLARSGAGIEGLDLRLPLWAD</sequence>
<dbReference type="InterPro" id="IPR029058">
    <property type="entry name" value="AB_hydrolase_fold"/>
</dbReference>
<dbReference type="Proteomes" id="UP000248889">
    <property type="component" value="Unassembled WGS sequence"/>
</dbReference>
<evidence type="ECO:0000313" key="4">
    <source>
        <dbReference type="Proteomes" id="UP000248889"/>
    </source>
</evidence>
<dbReference type="EMBL" id="QKYN01000014">
    <property type="protein sequence ID" value="RAG87067.1"/>
    <property type="molecule type" value="Genomic_DNA"/>
</dbReference>
<feature type="domain" description="AB hydrolase-1" evidence="2">
    <location>
        <begin position="36"/>
        <end position="188"/>
    </location>
</feature>
<evidence type="ECO:0000313" key="3">
    <source>
        <dbReference type="EMBL" id="RAG87067.1"/>
    </source>
</evidence>
<name>A0A2X0IR19_9ACTN</name>
<protein>
    <submittedName>
        <fullName evidence="3">Alpha/beta hydrolase</fullName>
    </submittedName>
</protein>